<dbReference type="Proteomes" id="UP000007885">
    <property type="component" value="Chromosome"/>
</dbReference>
<proteinExistence type="predicted"/>
<organism evidence="1 2">
    <name type="scientific">Helicobacter pylori ELS37</name>
    <dbReference type="NCBI Taxonomy" id="1055527"/>
    <lineage>
        <taxon>Bacteria</taxon>
        <taxon>Pseudomonadati</taxon>
        <taxon>Campylobacterota</taxon>
        <taxon>Epsilonproteobacteria</taxon>
        <taxon>Campylobacterales</taxon>
        <taxon>Helicobacteraceae</taxon>
        <taxon>Helicobacter</taxon>
    </lineage>
</organism>
<dbReference type="EMBL" id="CP002953">
    <property type="protein sequence ID" value="AFF21033.1"/>
    <property type="molecule type" value="Genomic_DNA"/>
</dbReference>
<name>A0ABC7ZHT7_HELPX</name>
<sequence length="34" mass="3948">MPKTNFMNILYKICALEPLNTFAFKILLLSKFLA</sequence>
<gene>
    <name evidence="1" type="ORF">HPELS_07610</name>
</gene>
<protein>
    <submittedName>
        <fullName evidence="1">Uncharacterized protein</fullName>
    </submittedName>
</protein>
<dbReference type="AlphaFoldDB" id="A0ABC7ZHT7"/>
<dbReference type="KEGG" id="hpe:HPELS_07610"/>
<evidence type="ECO:0000313" key="2">
    <source>
        <dbReference type="Proteomes" id="UP000007885"/>
    </source>
</evidence>
<accession>A0ABC7ZHT7</accession>
<reference evidence="1 2" key="1">
    <citation type="submission" date="2011-07" db="EMBL/GenBank/DDBJ databases">
        <authorList>
            <person name="Bertoli M.T."/>
            <person name="Kersulyte D."/>
            <person name="Pascasio M.A."/>
            <person name="Berg D.E."/>
        </authorList>
    </citation>
    <scope>NUCLEOTIDE SEQUENCE [LARGE SCALE GENOMIC DNA]</scope>
    <source>
        <strain evidence="1 2">ELS37</strain>
    </source>
</reference>
<evidence type="ECO:0000313" key="1">
    <source>
        <dbReference type="EMBL" id="AFF21033.1"/>
    </source>
</evidence>